<accession>A0ABQ4SCD9</accession>
<dbReference type="EMBL" id="BPQQ01000031">
    <property type="protein sequence ID" value="GJE00797.1"/>
    <property type="molecule type" value="Genomic_DNA"/>
</dbReference>
<keyword evidence="2" id="KW-0472">Membrane</keyword>
<feature type="region of interest" description="Disordered" evidence="1">
    <location>
        <begin position="108"/>
        <end position="130"/>
    </location>
</feature>
<proteinExistence type="predicted"/>
<evidence type="ECO:0000256" key="2">
    <source>
        <dbReference type="SAM" id="Phobius"/>
    </source>
</evidence>
<dbReference type="RefSeq" id="WP_238235658.1">
    <property type="nucleotide sequence ID" value="NZ_BPQQ01000031.1"/>
</dbReference>
<sequence>MTFEGAVAAIVALVGGGGITSIAVAYLGYKTEAARGRKILDGEAPAIAVGGAMAAKSDLEALTNALTSLTILVGKLVEMTERQMRDRAEREHKREIEDAALRVLREEMAEQAKREGITPTPRPGHRDPRR</sequence>
<comment type="caution">
    <text evidence="3">The sequence shown here is derived from an EMBL/GenBank/DDBJ whole genome shotgun (WGS) entry which is preliminary data.</text>
</comment>
<name>A0ABQ4SCD9_9HYPH</name>
<keyword evidence="2" id="KW-1133">Transmembrane helix</keyword>
<evidence type="ECO:0000313" key="4">
    <source>
        <dbReference type="Proteomes" id="UP001055153"/>
    </source>
</evidence>
<organism evidence="3 4">
    <name type="scientific">Methylobacterium isbiliense</name>
    <dbReference type="NCBI Taxonomy" id="315478"/>
    <lineage>
        <taxon>Bacteria</taxon>
        <taxon>Pseudomonadati</taxon>
        <taxon>Pseudomonadota</taxon>
        <taxon>Alphaproteobacteria</taxon>
        <taxon>Hyphomicrobiales</taxon>
        <taxon>Methylobacteriaceae</taxon>
        <taxon>Methylobacterium</taxon>
    </lineage>
</organism>
<evidence type="ECO:0000256" key="1">
    <source>
        <dbReference type="SAM" id="MobiDB-lite"/>
    </source>
</evidence>
<reference evidence="3" key="1">
    <citation type="journal article" date="2021" name="Front. Microbiol.">
        <title>Comprehensive Comparative Genomics and Phenotyping of Methylobacterium Species.</title>
        <authorList>
            <person name="Alessa O."/>
            <person name="Ogura Y."/>
            <person name="Fujitani Y."/>
            <person name="Takami H."/>
            <person name="Hayashi T."/>
            <person name="Sahin N."/>
            <person name="Tani A."/>
        </authorList>
    </citation>
    <scope>NUCLEOTIDE SEQUENCE</scope>
    <source>
        <strain evidence="3">DSM 17168</strain>
    </source>
</reference>
<evidence type="ECO:0000313" key="3">
    <source>
        <dbReference type="EMBL" id="GJE00797.1"/>
    </source>
</evidence>
<feature type="transmembrane region" description="Helical" evidence="2">
    <location>
        <begin position="6"/>
        <end position="29"/>
    </location>
</feature>
<dbReference type="Proteomes" id="UP001055153">
    <property type="component" value="Unassembled WGS sequence"/>
</dbReference>
<keyword evidence="4" id="KW-1185">Reference proteome</keyword>
<keyword evidence="2" id="KW-0812">Transmembrane</keyword>
<reference evidence="3" key="2">
    <citation type="submission" date="2021-08" db="EMBL/GenBank/DDBJ databases">
        <authorList>
            <person name="Tani A."/>
            <person name="Ola A."/>
            <person name="Ogura Y."/>
            <person name="Katsura K."/>
            <person name="Hayashi T."/>
        </authorList>
    </citation>
    <scope>NUCLEOTIDE SEQUENCE</scope>
    <source>
        <strain evidence="3">DSM 17168</strain>
    </source>
</reference>
<gene>
    <name evidence="3" type="ORF">GMJLKIPL_2724</name>
</gene>
<protein>
    <submittedName>
        <fullName evidence="3">Uncharacterized protein</fullName>
    </submittedName>
</protein>